<accession>A0A450XSK8</accession>
<dbReference type="SUPFAM" id="SSF46561">
    <property type="entry name" value="Ribosomal protein L29 (L29p)"/>
    <property type="match status" value="1"/>
</dbReference>
<evidence type="ECO:0000256" key="4">
    <source>
        <dbReference type="ARBA" id="ARBA00035204"/>
    </source>
</evidence>
<evidence type="ECO:0000256" key="5">
    <source>
        <dbReference type="HAMAP-Rule" id="MF_00374"/>
    </source>
</evidence>
<dbReference type="GO" id="GO:0022625">
    <property type="term" value="C:cytosolic large ribosomal subunit"/>
    <property type="evidence" value="ECO:0007669"/>
    <property type="project" value="TreeGrafter"/>
</dbReference>
<dbReference type="CDD" id="cd00427">
    <property type="entry name" value="Ribosomal_L29_HIP"/>
    <property type="match status" value="1"/>
</dbReference>
<reference evidence="7" key="1">
    <citation type="submission" date="2019-02" db="EMBL/GenBank/DDBJ databases">
        <authorList>
            <person name="Gruber-Vodicka R. H."/>
            <person name="Seah K. B. B."/>
        </authorList>
    </citation>
    <scope>NUCLEOTIDE SEQUENCE</scope>
    <source>
        <strain evidence="6">BECK_BZ197</strain>
        <strain evidence="8">BECK_BZ198</strain>
        <strain evidence="7">BECK_BZ199</strain>
    </source>
</reference>
<evidence type="ECO:0000313" key="7">
    <source>
        <dbReference type="EMBL" id="VFK32252.1"/>
    </source>
</evidence>
<proteinExistence type="inferred from homology"/>
<dbReference type="Pfam" id="PF00831">
    <property type="entry name" value="Ribosomal_L29"/>
    <property type="match status" value="1"/>
</dbReference>
<protein>
    <recommendedName>
        <fullName evidence="4 5">Large ribosomal subunit protein uL29</fullName>
    </recommendedName>
</protein>
<dbReference type="InterPro" id="IPR050063">
    <property type="entry name" value="Ribosomal_protein_uL29"/>
</dbReference>
<keyword evidence="3 5" id="KW-0687">Ribonucleoprotein</keyword>
<name>A0A450XSK8_9GAMM</name>
<dbReference type="Gene3D" id="1.10.287.310">
    <property type="match status" value="1"/>
</dbReference>
<dbReference type="GO" id="GO:0006412">
    <property type="term" value="P:translation"/>
    <property type="evidence" value="ECO:0007669"/>
    <property type="project" value="UniProtKB-UniRule"/>
</dbReference>
<dbReference type="HAMAP" id="MF_00374">
    <property type="entry name" value="Ribosomal_uL29"/>
    <property type="match status" value="1"/>
</dbReference>
<evidence type="ECO:0000256" key="2">
    <source>
        <dbReference type="ARBA" id="ARBA00022980"/>
    </source>
</evidence>
<evidence type="ECO:0000313" key="6">
    <source>
        <dbReference type="EMBL" id="VFK28671.1"/>
    </source>
</evidence>
<dbReference type="GO" id="GO:0003735">
    <property type="term" value="F:structural constituent of ribosome"/>
    <property type="evidence" value="ECO:0007669"/>
    <property type="project" value="InterPro"/>
</dbReference>
<gene>
    <name evidence="5" type="primary">rpmC</name>
    <name evidence="6" type="ORF">BECKMB1821G_GA0114241_104021</name>
    <name evidence="8" type="ORF">BECKMB1821H_GA0114242_103122</name>
    <name evidence="7" type="ORF">BECKMB1821I_GA0114274_103121</name>
</gene>
<comment type="similarity">
    <text evidence="1 5">Belongs to the universal ribosomal protein uL29 family.</text>
</comment>
<dbReference type="PANTHER" id="PTHR10916:SF0">
    <property type="entry name" value="LARGE RIBOSOMAL SUBUNIT PROTEIN UL29C"/>
    <property type="match status" value="1"/>
</dbReference>
<dbReference type="EMBL" id="CAADFQ010000031">
    <property type="protein sequence ID" value="VFK32252.1"/>
    <property type="molecule type" value="Genomic_DNA"/>
</dbReference>
<evidence type="ECO:0000256" key="1">
    <source>
        <dbReference type="ARBA" id="ARBA00009254"/>
    </source>
</evidence>
<dbReference type="PANTHER" id="PTHR10916">
    <property type="entry name" value="60S RIBOSOMAL PROTEIN L35/50S RIBOSOMAL PROTEIN L29"/>
    <property type="match status" value="1"/>
</dbReference>
<keyword evidence="2 5" id="KW-0689">Ribosomal protein</keyword>
<evidence type="ECO:0000313" key="8">
    <source>
        <dbReference type="EMBL" id="VFK75773.1"/>
    </source>
</evidence>
<dbReference type="NCBIfam" id="TIGR00012">
    <property type="entry name" value="L29"/>
    <property type="match status" value="1"/>
</dbReference>
<evidence type="ECO:0000256" key="3">
    <source>
        <dbReference type="ARBA" id="ARBA00023274"/>
    </source>
</evidence>
<sequence length="64" mass="7639">MEIKMLQERTDKELNEELVSLSREMFNLRVQIGSGHQLGYHRFKVVRRSIARIKTIINERKRVG</sequence>
<dbReference type="AlphaFoldDB" id="A0A450XSK8"/>
<dbReference type="InterPro" id="IPR036049">
    <property type="entry name" value="Ribosomal_uL29_sf"/>
</dbReference>
<organism evidence="7">
    <name type="scientific">Candidatus Kentrum sp. MB</name>
    <dbReference type="NCBI Taxonomy" id="2138164"/>
    <lineage>
        <taxon>Bacteria</taxon>
        <taxon>Pseudomonadati</taxon>
        <taxon>Pseudomonadota</taxon>
        <taxon>Gammaproteobacteria</taxon>
        <taxon>Candidatus Kentrum</taxon>
    </lineage>
</organism>
<dbReference type="InterPro" id="IPR001854">
    <property type="entry name" value="Ribosomal_uL29"/>
</dbReference>
<dbReference type="EMBL" id="CAADGH010000031">
    <property type="protein sequence ID" value="VFK75773.1"/>
    <property type="molecule type" value="Genomic_DNA"/>
</dbReference>
<dbReference type="EMBL" id="CAADFO010000040">
    <property type="protein sequence ID" value="VFK28671.1"/>
    <property type="molecule type" value="Genomic_DNA"/>
</dbReference>